<dbReference type="HOGENOM" id="CLU_1167916_0_0_1"/>
<evidence type="ECO:0000313" key="4">
    <source>
        <dbReference type="Proteomes" id="UP000001449"/>
    </source>
</evidence>
<dbReference type="PROSITE" id="PS51257">
    <property type="entry name" value="PROKAR_LIPOPROTEIN"/>
    <property type="match status" value="1"/>
</dbReference>
<dbReference type="GeneID" id="7441951"/>
<dbReference type="InParanoid" id="B8CD20"/>
<sequence length="238" mass="23572">MKIYYALFSAALISCSISSADARVSASIGRMLQDAGAGAAPDAAAPDMNVDPNAAVPTDVNADPNAQPSADPNAQPAADPNAEPAADPNAEPAADPNAEPAADPNAEPAADPNASDAPTADVNATTTAATVTTSPFATSTGATSTMAVATEPSMEPAPTDMNMTEPGMDGPPPPGFNMTDDFVTDDNQFITTGSTTVPDLAGDNEKDPLASASSANSLTMVVGTIAGVVVASAAFMMV</sequence>
<reference evidence="3 4" key="1">
    <citation type="journal article" date="2004" name="Science">
        <title>The genome of the diatom Thalassiosira pseudonana: ecology, evolution, and metabolism.</title>
        <authorList>
            <person name="Armbrust E.V."/>
            <person name="Berges J.A."/>
            <person name="Bowler C."/>
            <person name="Green B.R."/>
            <person name="Martinez D."/>
            <person name="Putnam N.H."/>
            <person name="Zhou S."/>
            <person name="Allen A.E."/>
            <person name="Apt K.E."/>
            <person name="Bechner M."/>
            <person name="Brzezinski M.A."/>
            <person name="Chaal B.K."/>
            <person name="Chiovitti A."/>
            <person name="Davis A.K."/>
            <person name="Demarest M.S."/>
            <person name="Detter J.C."/>
            <person name="Glavina T."/>
            <person name="Goodstein D."/>
            <person name="Hadi M.Z."/>
            <person name="Hellsten U."/>
            <person name="Hildebrand M."/>
            <person name="Jenkins B.D."/>
            <person name="Jurka J."/>
            <person name="Kapitonov V.V."/>
            <person name="Kroger N."/>
            <person name="Lau W.W."/>
            <person name="Lane T.W."/>
            <person name="Larimer F.W."/>
            <person name="Lippmeier J.C."/>
            <person name="Lucas S."/>
            <person name="Medina M."/>
            <person name="Montsant A."/>
            <person name="Obornik M."/>
            <person name="Parker M.S."/>
            <person name="Palenik B."/>
            <person name="Pazour G.J."/>
            <person name="Richardson P.M."/>
            <person name="Rynearson T.A."/>
            <person name="Saito M.A."/>
            <person name="Schwartz D.C."/>
            <person name="Thamatrakoln K."/>
            <person name="Valentin K."/>
            <person name="Vardi A."/>
            <person name="Wilkerson F.P."/>
            <person name="Rokhsar D.S."/>
        </authorList>
    </citation>
    <scope>NUCLEOTIDE SEQUENCE [LARGE SCALE GENOMIC DNA]</scope>
    <source>
        <strain evidence="3 4">CCMP1335</strain>
    </source>
</reference>
<dbReference type="AlphaFoldDB" id="B8CD20"/>
<evidence type="ECO:0000313" key="3">
    <source>
        <dbReference type="EMBL" id="EED88531.1"/>
    </source>
</evidence>
<feature type="region of interest" description="Disordered" evidence="1">
    <location>
        <begin position="38"/>
        <end position="120"/>
    </location>
</feature>
<feature type="signal peptide" evidence="2">
    <location>
        <begin position="1"/>
        <end position="22"/>
    </location>
</feature>
<dbReference type="KEGG" id="tps:THAPSDRAFT_10048"/>
<accession>B8CD20</accession>
<keyword evidence="4" id="KW-1185">Reference proteome</keyword>
<feature type="chain" id="PRO_5002870011" evidence="2">
    <location>
        <begin position="23"/>
        <end position="238"/>
    </location>
</feature>
<name>B8CD20_THAPS</name>
<dbReference type="STRING" id="35128.B8CD20"/>
<evidence type="ECO:0000256" key="1">
    <source>
        <dbReference type="SAM" id="MobiDB-lite"/>
    </source>
</evidence>
<dbReference type="Proteomes" id="UP000001449">
    <property type="component" value="Chromosome 15"/>
</dbReference>
<gene>
    <name evidence="3" type="ORF">THAPSDRAFT_10048</name>
</gene>
<dbReference type="EMBL" id="CM000650">
    <property type="protein sequence ID" value="EED88531.1"/>
    <property type="molecule type" value="Genomic_DNA"/>
</dbReference>
<organism evidence="3 4">
    <name type="scientific">Thalassiosira pseudonana</name>
    <name type="common">Marine diatom</name>
    <name type="synonym">Cyclotella nana</name>
    <dbReference type="NCBI Taxonomy" id="35128"/>
    <lineage>
        <taxon>Eukaryota</taxon>
        <taxon>Sar</taxon>
        <taxon>Stramenopiles</taxon>
        <taxon>Ochrophyta</taxon>
        <taxon>Bacillariophyta</taxon>
        <taxon>Coscinodiscophyceae</taxon>
        <taxon>Thalassiosirophycidae</taxon>
        <taxon>Thalassiosirales</taxon>
        <taxon>Thalassiosiraceae</taxon>
        <taxon>Thalassiosira</taxon>
    </lineage>
</organism>
<dbReference type="RefSeq" id="XP_002294176.1">
    <property type="nucleotide sequence ID" value="XM_002294140.1"/>
</dbReference>
<proteinExistence type="predicted"/>
<protein>
    <submittedName>
        <fullName evidence="3">Uncharacterized protein</fullName>
    </submittedName>
</protein>
<keyword evidence="2" id="KW-0732">Signal</keyword>
<feature type="region of interest" description="Disordered" evidence="1">
    <location>
        <begin position="133"/>
        <end position="162"/>
    </location>
</feature>
<dbReference type="PaxDb" id="35128-Thaps10048"/>
<reference evidence="3 4" key="2">
    <citation type="journal article" date="2008" name="Nature">
        <title>The Phaeodactylum genome reveals the evolutionary history of diatom genomes.</title>
        <authorList>
            <person name="Bowler C."/>
            <person name="Allen A.E."/>
            <person name="Badger J.H."/>
            <person name="Grimwood J."/>
            <person name="Jabbari K."/>
            <person name="Kuo A."/>
            <person name="Maheswari U."/>
            <person name="Martens C."/>
            <person name="Maumus F."/>
            <person name="Otillar R.P."/>
            <person name="Rayko E."/>
            <person name="Salamov A."/>
            <person name="Vandepoele K."/>
            <person name="Beszteri B."/>
            <person name="Gruber A."/>
            <person name="Heijde M."/>
            <person name="Katinka M."/>
            <person name="Mock T."/>
            <person name="Valentin K."/>
            <person name="Verret F."/>
            <person name="Berges J.A."/>
            <person name="Brownlee C."/>
            <person name="Cadoret J.P."/>
            <person name="Chiovitti A."/>
            <person name="Choi C.J."/>
            <person name="Coesel S."/>
            <person name="De Martino A."/>
            <person name="Detter J.C."/>
            <person name="Durkin C."/>
            <person name="Falciatore A."/>
            <person name="Fournet J."/>
            <person name="Haruta M."/>
            <person name="Huysman M.J."/>
            <person name="Jenkins B.D."/>
            <person name="Jiroutova K."/>
            <person name="Jorgensen R.E."/>
            <person name="Joubert Y."/>
            <person name="Kaplan A."/>
            <person name="Kroger N."/>
            <person name="Kroth P.G."/>
            <person name="La Roche J."/>
            <person name="Lindquist E."/>
            <person name="Lommer M."/>
            <person name="Martin-Jezequel V."/>
            <person name="Lopez P.J."/>
            <person name="Lucas S."/>
            <person name="Mangogna M."/>
            <person name="McGinnis K."/>
            <person name="Medlin L.K."/>
            <person name="Montsant A."/>
            <person name="Oudot-Le Secq M.P."/>
            <person name="Napoli C."/>
            <person name="Obornik M."/>
            <person name="Parker M.S."/>
            <person name="Petit J.L."/>
            <person name="Porcel B.M."/>
            <person name="Poulsen N."/>
            <person name="Robison M."/>
            <person name="Rychlewski L."/>
            <person name="Rynearson T.A."/>
            <person name="Schmutz J."/>
            <person name="Shapiro H."/>
            <person name="Siaut M."/>
            <person name="Stanley M."/>
            <person name="Sussman M.R."/>
            <person name="Taylor A.R."/>
            <person name="Vardi A."/>
            <person name="von Dassow P."/>
            <person name="Vyverman W."/>
            <person name="Willis A."/>
            <person name="Wyrwicz L.S."/>
            <person name="Rokhsar D.S."/>
            <person name="Weissenbach J."/>
            <person name="Armbrust E.V."/>
            <person name="Green B.R."/>
            <person name="Van de Peer Y."/>
            <person name="Grigoriev I.V."/>
        </authorList>
    </citation>
    <scope>NUCLEOTIDE SEQUENCE [LARGE SCALE GENOMIC DNA]</scope>
    <source>
        <strain evidence="3 4">CCMP1335</strain>
    </source>
</reference>
<evidence type="ECO:0000256" key="2">
    <source>
        <dbReference type="SAM" id="SignalP"/>
    </source>
</evidence>